<organism evidence="1 2">
    <name type="scientific">Rhizoclosmatium globosum</name>
    <dbReference type="NCBI Taxonomy" id="329046"/>
    <lineage>
        <taxon>Eukaryota</taxon>
        <taxon>Fungi</taxon>
        <taxon>Fungi incertae sedis</taxon>
        <taxon>Chytridiomycota</taxon>
        <taxon>Chytridiomycota incertae sedis</taxon>
        <taxon>Chytridiomycetes</taxon>
        <taxon>Chytridiales</taxon>
        <taxon>Chytriomycetaceae</taxon>
        <taxon>Rhizoclosmatium</taxon>
    </lineage>
</organism>
<keyword evidence="2" id="KW-1185">Reference proteome</keyword>
<proteinExistence type="predicted"/>
<protein>
    <submittedName>
        <fullName evidence="1">Uncharacterized protein</fullName>
    </submittedName>
</protein>
<name>A0A1Y2CGA2_9FUNG</name>
<dbReference type="AlphaFoldDB" id="A0A1Y2CGA2"/>
<accession>A0A1Y2CGA2</accession>
<dbReference type="Proteomes" id="UP000193642">
    <property type="component" value="Unassembled WGS sequence"/>
</dbReference>
<dbReference type="EMBL" id="MCGO01000018">
    <property type="protein sequence ID" value="ORY45947.1"/>
    <property type="molecule type" value="Genomic_DNA"/>
</dbReference>
<evidence type="ECO:0000313" key="2">
    <source>
        <dbReference type="Proteomes" id="UP000193642"/>
    </source>
</evidence>
<comment type="caution">
    <text evidence="1">The sequence shown here is derived from an EMBL/GenBank/DDBJ whole genome shotgun (WGS) entry which is preliminary data.</text>
</comment>
<gene>
    <name evidence="1" type="ORF">BCR33DRAFT_737062</name>
</gene>
<reference evidence="1 2" key="1">
    <citation type="submission" date="2016-07" db="EMBL/GenBank/DDBJ databases">
        <title>Pervasive Adenine N6-methylation of Active Genes in Fungi.</title>
        <authorList>
            <consortium name="DOE Joint Genome Institute"/>
            <person name="Mondo S.J."/>
            <person name="Dannebaum R.O."/>
            <person name="Kuo R.C."/>
            <person name="Labutti K."/>
            <person name="Haridas S."/>
            <person name="Kuo A."/>
            <person name="Salamov A."/>
            <person name="Ahrendt S.R."/>
            <person name="Lipzen A."/>
            <person name="Sullivan W."/>
            <person name="Andreopoulos W.B."/>
            <person name="Clum A."/>
            <person name="Lindquist E."/>
            <person name="Daum C."/>
            <person name="Ramamoorthy G.K."/>
            <person name="Gryganskyi A."/>
            <person name="Culley D."/>
            <person name="Magnuson J.K."/>
            <person name="James T.Y."/>
            <person name="O'Malley M.A."/>
            <person name="Stajich J.E."/>
            <person name="Spatafora J.W."/>
            <person name="Visel A."/>
            <person name="Grigoriev I.V."/>
        </authorList>
    </citation>
    <scope>NUCLEOTIDE SEQUENCE [LARGE SCALE GENOMIC DNA]</scope>
    <source>
        <strain evidence="1 2">JEL800</strain>
    </source>
</reference>
<dbReference type="OrthoDB" id="10355927at2759"/>
<evidence type="ECO:0000313" key="1">
    <source>
        <dbReference type="EMBL" id="ORY45947.1"/>
    </source>
</evidence>
<sequence>MAATTSDALARLEAHVAQHRVDRGFRYRGTMFDGCVGFDSDSDSDSNAEPESPSVLATTCSAFSRAAVVAKLGGDVANLARVFERTHSPGRASGDSFYTKTAPRQMNELFDASLDVVLTVGESAVPVTWAFRSEWLWISECFHDAHLSESFTQTIAIGERLICRFQSFEKPDHAAFGGGELHQAELEVMWDEVERVRLLLECESAIGVLLWLCCLGTHVGTNSINRKVLADVVLEYWGVIEESSRNRINLVVLKDKNGYPEVKVTGMFGIEEEDFSNDVQHTTEVPANRKMRTLEENINYAMGLSEEGRMRVEEEENFFHNQHARHHEWSDSDECYGDSDSDYSD</sequence>